<protein>
    <submittedName>
        <fullName evidence="2">S-adenosyl-L-methionine-dependent methyltransferase</fullName>
    </submittedName>
</protein>
<dbReference type="GO" id="GO:0032259">
    <property type="term" value="P:methylation"/>
    <property type="evidence" value="ECO:0007669"/>
    <property type="project" value="UniProtKB-KW"/>
</dbReference>
<dbReference type="GO" id="GO:0008168">
    <property type="term" value="F:methyltransferase activity"/>
    <property type="evidence" value="ECO:0007669"/>
    <property type="project" value="UniProtKB-KW"/>
</dbReference>
<evidence type="ECO:0000313" key="3">
    <source>
        <dbReference type="Proteomes" id="UP000244855"/>
    </source>
</evidence>
<proteinExistence type="predicted"/>
<dbReference type="AlphaFoldDB" id="A0A2V1DC78"/>
<dbReference type="Gene3D" id="3.40.50.150">
    <property type="entry name" value="Vaccinia Virus protein VP39"/>
    <property type="match status" value="1"/>
</dbReference>
<dbReference type="InterPro" id="IPR013217">
    <property type="entry name" value="Methyltransf_12"/>
</dbReference>
<feature type="domain" description="Methyltransferase type 12" evidence="1">
    <location>
        <begin position="55"/>
        <end position="164"/>
    </location>
</feature>
<organism evidence="2 3">
    <name type="scientific">Periconia macrospinosa</name>
    <dbReference type="NCBI Taxonomy" id="97972"/>
    <lineage>
        <taxon>Eukaryota</taxon>
        <taxon>Fungi</taxon>
        <taxon>Dikarya</taxon>
        <taxon>Ascomycota</taxon>
        <taxon>Pezizomycotina</taxon>
        <taxon>Dothideomycetes</taxon>
        <taxon>Pleosporomycetidae</taxon>
        <taxon>Pleosporales</taxon>
        <taxon>Massarineae</taxon>
        <taxon>Periconiaceae</taxon>
        <taxon>Periconia</taxon>
    </lineage>
</organism>
<dbReference type="PANTHER" id="PTHR43591:SF110">
    <property type="entry name" value="RHODANESE DOMAIN-CONTAINING PROTEIN"/>
    <property type="match status" value="1"/>
</dbReference>
<evidence type="ECO:0000259" key="1">
    <source>
        <dbReference type="Pfam" id="PF08242"/>
    </source>
</evidence>
<accession>A0A2V1DC78</accession>
<dbReference type="CDD" id="cd02440">
    <property type="entry name" value="AdoMet_MTases"/>
    <property type="match status" value="1"/>
</dbReference>
<dbReference type="OrthoDB" id="3647at2759"/>
<dbReference type="Proteomes" id="UP000244855">
    <property type="component" value="Unassembled WGS sequence"/>
</dbReference>
<keyword evidence="2" id="KW-0489">Methyltransferase</keyword>
<evidence type="ECO:0000313" key="2">
    <source>
        <dbReference type="EMBL" id="PVH95163.1"/>
    </source>
</evidence>
<keyword evidence="2" id="KW-0808">Transferase</keyword>
<sequence>MASSNSVPYEQLQKDYDEQASMYNVLMKWPFGIFENQIFASAVQSGDMCKGASILDLGGGTGLRARQTLAAGATRVDVVDISDEMMAVGKKDAEALLGTEGSKRLRWFHGDASKQLFGEGGVLGLTPPYDVVLANWVFDHVDDPAVLEAMWRNISAAVRPGGWFVGVRACDPRCDAMISGKYGPTCQDFSEFPDGLYYSSTIPGVGIPDVHLKNASLKVSYSGSTEMHELHGFYDVQIEPCDHLDIVKADPEFWQSWKDAPGFVVVKARKR</sequence>
<dbReference type="EMBL" id="KZ805506">
    <property type="protein sequence ID" value="PVH95163.1"/>
    <property type="molecule type" value="Genomic_DNA"/>
</dbReference>
<dbReference type="Pfam" id="PF08242">
    <property type="entry name" value="Methyltransf_12"/>
    <property type="match status" value="1"/>
</dbReference>
<name>A0A2V1DC78_9PLEO</name>
<keyword evidence="3" id="KW-1185">Reference proteome</keyword>
<dbReference type="STRING" id="97972.A0A2V1DC78"/>
<dbReference type="SUPFAM" id="SSF53335">
    <property type="entry name" value="S-adenosyl-L-methionine-dependent methyltransferases"/>
    <property type="match status" value="1"/>
</dbReference>
<reference evidence="2 3" key="1">
    <citation type="journal article" date="2018" name="Sci. Rep.">
        <title>Comparative genomics provides insights into the lifestyle and reveals functional heterogeneity of dark septate endophytic fungi.</title>
        <authorList>
            <person name="Knapp D.G."/>
            <person name="Nemeth J.B."/>
            <person name="Barry K."/>
            <person name="Hainaut M."/>
            <person name="Henrissat B."/>
            <person name="Johnson J."/>
            <person name="Kuo A."/>
            <person name="Lim J.H.P."/>
            <person name="Lipzen A."/>
            <person name="Nolan M."/>
            <person name="Ohm R.A."/>
            <person name="Tamas L."/>
            <person name="Grigoriev I.V."/>
            <person name="Spatafora J.W."/>
            <person name="Nagy L.G."/>
            <person name="Kovacs G.M."/>
        </authorList>
    </citation>
    <scope>NUCLEOTIDE SEQUENCE [LARGE SCALE GENOMIC DNA]</scope>
    <source>
        <strain evidence="2 3">DSE2036</strain>
    </source>
</reference>
<dbReference type="PANTHER" id="PTHR43591">
    <property type="entry name" value="METHYLTRANSFERASE"/>
    <property type="match status" value="1"/>
</dbReference>
<dbReference type="InterPro" id="IPR029063">
    <property type="entry name" value="SAM-dependent_MTases_sf"/>
</dbReference>
<gene>
    <name evidence="2" type="ORF">DM02DRAFT_691336</name>
</gene>